<reference evidence="2" key="1">
    <citation type="journal article" date="2022" name="Int. J. Mol. Sci.">
        <title>Draft Genome of Tanacetum Coccineum: Genomic Comparison of Closely Related Tanacetum-Family Plants.</title>
        <authorList>
            <person name="Yamashiro T."/>
            <person name="Shiraishi A."/>
            <person name="Nakayama K."/>
            <person name="Satake H."/>
        </authorList>
    </citation>
    <scope>NUCLEOTIDE SEQUENCE</scope>
</reference>
<name>A0ABQ5HJ53_9ASTR</name>
<dbReference type="Proteomes" id="UP001151760">
    <property type="component" value="Unassembled WGS sequence"/>
</dbReference>
<dbReference type="EMBL" id="BQNB010019677">
    <property type="protein sequence ID" value="GJT87876.1"/>
    <property type="molecule type" value="Genomic_DNA"/>
</dbReference>
<evidence type="ECO:0000313" key="3">
    <source>
        <dbReference type="Proteomes" id="UP001151760"/>
    </source>
</evidence>
<protein>
    <submittedName>
        <fullName evidence="2">Uncharacterized protein</fullName>
    </submittedName>
</protein>
<keyword evidence="3" id="KW-1185">Reference proteome</keyword>
<feature type="region of interest" description="Disordered" evidence="1">
    <location>
        <begin position="20"/>
        <end position="53"/>
    </location>
</feature>
<proteinExistence type="predicted"/>
<accession>A0ABQ5HJ53</accession>
<gene>
    <name evidence="2" type="ORF">Tco_1069593</name>
</gene>
<reference evidence="2" key="2">
    <citation type="submission" date="2022-01" db="EMBL/GenBank/DDBJ databases">
        <authorList>
            <person name="Yamashiro T."/>
            <person name="Shiraishi A."/>
            <person name="Satake H."/>
            <person name="Nakayama K."/>
        </authorList>
    </citation>
    <scope>NUCLEOTIDE SEQUENCE</scope>
</reference>
<sequence length="53" mass="5584">CACAHGYYLVVNVVPSIQSLSRHARHPDVPSIRGRPSDASRPGPSVLDLASCA</sequence>
<comment type="caution">
    <text evidence="2">The sequence shown here is derived from an EMBL/GenBank/DDBJ whole genome shotgun (WGS) entry which is preliminary data.</text>
</comment>
<organism evidence="2 3">
    <name type="scientific">Tanacetum coccineum</name>
    <dbReference type="NCBI Taxonomy" id="301880"/>
    <lineage>
        <taxon>Eukaryota</taxon>
        <taxon>Viridiplantae</taxon>
        <taxon>Streptophyta</taxon>
        <taxon>Embryophyta</taxon>
        <taxon>Tracheophyta</taxon>
        <taxon>Spermatophyta</taxon>
        <taxon>Magnoliopsida</taxon>
        <taxon>eudicotyledons</taxon>
        <taxon>Gunneridae</taxon>
        <taxon>Pentapetalae</taxon>
        <taxon>asterids</taxon>
        <taxon>campanulids</taxon>
        <taxon>Asterales</taxon>
        <taxon>Asteraceae</taxon>
        <taxon>Asteroideae</taxon>
        <taxon>Anthemideae</taxon>
        <taxon>Anthemidinae</taxon>
        <taxon>Tanacetum</taxon>
    </lineage>
</organism>
<evidence type="ECO:0000256" key="1">
    <source>
        <dbReference type="SAM" id="MobiDB-lite"/>
    </source>
</evidence>
<evidence type="ECO:0000313" key="2">
    <source>
        <dbReference type="EMBL" id="GJT87876.1"/>
    </source>
</evidence>
<feature type="non-terminal residue" evidence="2">
    <location>
        <position position="1"/>
    </location>
</feature>